<protein>
    <recommendedName>
        <fullName evidence="1">DOD-type homing endonuclease domain-containing protein</fullName>
    </recommendedName>
</protein>
<dbReference type="Gene3D" id="3.10.28.10">
    <property type="entry name" value="Homing endonucleases"/>
    <property type="match status" value="1"/>
</dbReference>
<dbReference type="Pfam" id="PF14528">
    <property type="entry name" value="LAGLIDADG_3"/>
    <property type="match status" value="1"/>
</dbReference>
<keyword evidence="3" id="KW-1185">Reference proteome</keyword>
<dbReference type="Proteomes" id="UP000193866">
    <property type="component" value="Unassembled WGS sequence"/>
</dbReference>
<dbReference type="STRING" id="1108812.AWC16_14645"/>
<feature type="domain" description="DOD-type homing endonuclease" evidence="1">
    <location>
        <begin position="66"/>
        <end position="212"/>
    </location>
</feature>
<dbReference type="SUPFAM" id="SSF55608">
    <property type="entry name" value="Homing endonucleases"/>
    <property type="match status" value="1"/>
</dbReference>
<dbReference type="InterPro" id="IPR004042">
    <property type="entry name" value="Intein_endonuc_central"/>
</dbReference>
<evidence type="ECO:0000313" key="2">
    <source>
        <dbReference type="EMBL" id="ORW10099.1"/>
    </source>
</evidence>
<organism evidence="2 3">
    <name type="scientific">Mycolicibacter longobardus</name>
    <dbReference type="NCBI Taxonomy" id="1108812"/>
    <lineage>
        <taxon>Bacteria</taxon>
        <taxon>Bacillati</taxon>
        <taxon>Actinomycetota</taxon>
        <taxon>Actinomycetes</taxon>
        <taxon>Mycobacteriales</taxon>
        <taxon>Mycobacteriaceae</taxon>
        <taxon>Mycolicibacter</taxon>
    </lineage>
</organism>
<dbReference type="GO" id="GO:0004519">
    <property type="term" value="F:endonuclease activity"/>
    <property type="evidence" value="ECO:0007669"/>
    <property type="project" value="InterPro"/>
</dbReference>
<evidence type="ECO:0000259" key="1">
    <source>
        <dbReference type="PROSITE" id="PS50819"/>
    </source>
</evidence>
<dbReference type="AlphaFoldDB" id="A0A1X1YG81"/>
<evidence type="ECO:0000313" key="3">
    <source>
        <dbReference type="Proteomes" id="UP000193866"/>
    </source>
</evidence>
<dbReference type="EMBL" id="LQPG01000025">
    <property type="protein sequence ID" value="ORW10099.1"/>
    <property type="molecule type" value="Genomic_DNA"/>
</dbReference>
<reference evidence="2 3" key="1">
    <citation type="submission" date="2016-01" db="EMBL/GenBank/DDBJ databases">
        <title>The new phylogeny of the genus Mycobacterium.</title>
        <authorList>
            <person name="Tarcisio F."/>
            <person name="Conor M."/>
            <person name="Antonella G."/>
            <person name="Elisabetta G."/>
            <person name="Giulia F.S."/>
            <person name="Sara T."/>
            <person name="Anna F."/>
            <person name="Clotilde B."/>
            <person name="Roberto B."/>
            <person name="Veronica D.S."/>
            <person name="Fabio R."/>
            <person name="Monica P."/>
            <person name="Olivier J."/>
            <person name="Enrico T."/>
            <person name="Nicola S."/>
        </authorList>
    </citation>
    <scope>NUCLEOTIDE SEQUENCE [LARGE SCALE GENOMIC DNA]</scope>
    <source>
        <strain evidence="2 3">DSM 45394</strain>
    </source>
</reference>
<dbReference type="InterPro" id="IPR004860">
    <property type="entry name" value="LAGLIDADG_dom"/>
</dbReference>
<gene>
    <name evidence="2" type="ORF">AWC16_14645</name>
</gene>
<proteinExistence type="predicted"/>
<dbReference type="InterPro" id="IPR027434">
    <property type="entry name" value="Homing_endonucl"/>
</dbReference>
<dbReference type="PROSITE" id="PS50819">
    <property type="entry name" value="INTEIN_ENDONUCLEASE"/>
    <property type="match status" value="1"/>
</dbReference>
<name>A0A1X1YG81_9MYCO</name>
<sequence length="241" mass="27374">MMRSTEEFVAVQRLIAAGLNDCAIARQTAIPRRTVCQWRHGPKTRRAAASHGHDFSRLPAAAYCYLLGLYLGDGCISQHARACRLRITLDAKYPGIVERCRKAIDALMRGQRAATYHRSDHCVEVYLYSKHWPCLFPQHGPGKKHHRPIRLEPWQQALVEQAAEEFIRGLIDSDGCRVVANDRGVRSVRYHFSNRSDDIRGLYCAALDRLGIPWTQNSTYQIAVYRKAATARLDEFVGPKT</sequence>
<comment type="caution">
    <text evidence="2">The sequence shown here is derived from an EMBL/GenBank/DDBJ whole genome shotgun (WGS) entry which is preliminary data.</text>
</comment>
<dbReference type="OrthoDB" id="3366805at2"/>
<accession>A0A1X1YG81</accession>